<dbReference type="InterPro" id="IPR040693">
    <property type="entry name" value="UGGT_TRXL_1"/>
</dbReference>
<evidence type="ECO:0000259" key="14">
    <source>
        <dbReference type="Pfam" id="PF18403"/>
    </source>
</evidence>
<dbReference type="PANTHER" id="PTHR11226:SF0">
    <property type="entry name" value="UDP-GLUCOSE:GLYCOPROTEIN GLUCOSYLTRANSFERASE"/>
    <property type="match status" value="1"/>
</dbReference>
<dbReference type="Pfam" id="PF18402">
    <property type="entry name" value="Thioredoxin_14"/>
    <property type="match status" value="1"/>
</dbReference>
<dbReference type="OrthoDB" id="27683at2759"/>
<comment type="pathway">
    <text evidence="3">Protein modification; protein glycosylation.</text>
</comment>
<accession>A0A6G1GXB4</accession>
<dbReference type="InterPro" id="IPR040692">
    <property type="entry name" value="UGGT_TRXL_3"/>
</dbReference>
<dbReference type="InterPro" id="IPR029044">
    <property type="entry name" value="Nucleotide-diphossugar_trans"/>
</dbReference>
<keyword evidence="5 16" id="KW-0808">Transferase</keyword>
<evidence type="ECO:0000259" key="15">
    <source>
        <dbReference type="Pfam" id="PF18404"/>
    </source>
</evidence>
<evidence type="ECO:0000256" key="8">
    <source>
        <dbReference type="ARBA" id="ARBA00023180"/>
    </source>
</evidence>
<evidence type="ECO:0000259" key="11">
    <source>
        <dbReference type="Pfam" id="PF18400"/>
    </source>
</evidence>
<dbReference type="Pfam" id="PF06427">
    <property type="entry name" value="UDP-g_GGTase"/>
    <property type="match status" value="1"/>
</dbReference>
<dbReference type="Pfam" id="PF18401">
    <property type="entry name" value="Thioredoxin_13"/>
    <property type="match status" value="1"/>
</dbReference>
<proteinExistence type="inferred from homology"/>
<dbReference type="Gene3D" id="3.90.550.10">
    <property type="entry name" value="Spore Coat Polysaccharide Biosynthesis Protein SpsA, Chain A"/>
    <property type="match status" value="1"/>
</dbReference>
<feature type="compositionally biased region" description="Basic and acidic residues" evidence="9">
    <location>
        <begin position="1503"/>
        <end position="1516"/>
    </location>
</feature>
<feature type="signal peptide" evidence="10">
    <location>
        <begin position="1"/>
        <end position="25"/>
    </location>
</feature>
<feature type="region of interest" description="Disordered" evidence="9">
    <location>
        <begin position="1480"/>
        <end position="1516"/>
    </location>
</feature>
<dbReference type="GO" id="GO:0018279">
    <property type="term" value="P:protein N-linked glycosylation via asparagine"/>
    <property type="evidence" value="ECO:0007669"/>
    <property type="project" value="TreeGrafter"/>
</dbReference>
<feature type="domain" description="UGGT thioredoxin-like" evidence="12">
    <location>
        <begin position="276"/>
        <end position="407"/>
    </location>
</feature>
<evidence type="ECO:0000256" key="3">
    <source>
        <dbReference type="ARBA" id="ARBA00004922"/>
    </source>
</evidence>
<feature type="chain" id="PRO_5026246968" evidence="10">
    <location>
        <begin position="26"/>
        <end position="1516"/>
    </location>
</feature>
<feature type="domain" description="UGGT thioredoxin-like" evidence="13">
    <location>
        <begin position="413"/>
        <end position="657"/>
    </location>
</feature>
<dbReference type="Pfam" id="PF18403">
    <property type="entry name" value="Thioredoxin_15"/>
    <property type="match status" value="1"/>
</dbReference>
<keyword evidence="17" id="KW-1185">Reference proteome</keyword>
<dbReference type="GO" id="GO:0036503">
    <property type="term" value="P:ERAD pathway"/>
    <property type="evidence" value="ECO:0007669"/>
    <property type="project" value="TreeGrafter"/>
</dbReference>
<evidence type="ECO:0000256" key="10">
    <source>
        <dbReference type="SAM" id="SignalP"/>
    </source>
</evidence>
<evidence type="ECO:0000256" key="7">
    <source>
        <dbReference type="ARBA" id="ARBA00022824"/>
    </source>
</evidence>
<evidence type="ECO:0000259" key="13">
    <source>
        <dbReference type="Pfam" id="PF18402"/>
    </source>
</evidence>
<protein>
    <submittedName>
        <fullName evidence="16">Glycosyltransferase family 24 protein</fullName>
    </submittedName>
</protein>
<dbReference type="UniPathway" id="UPA00378"/>
<dbReference type="GO" id="GO:0051082">
    <property type="term" value="F:unfolded protein binding"/>
    <property type="evidence" value="ECO:0007669"/>
    <property type="project" value="TreeGrafter"/>
</dbReference>
<dbReference type="InterPro" id="IPR009448">
    <property type="entry name" value="UDP-g_GGtrans"/>
</dbReference>
<evidence type="ECO:0000313" key="17">
    <source>
        <dbReference type="Proteomes" id="UP000800041"/>
    </source>
</evidence>
<evidence type="ECO:0000256" key="1">
    <source>
        <dbReference type="ARBA" id="ARBA00001913"/>
    </source>
</evidence>
<dbReference type="SUPFAM" id="SSF53448">
    <property type="entry name" value="Nucleotide-diphospho-sugar transferases"/>
    <property type="match status" value="1"/>
</dbReference>
<dbReference type="FunFam" id="3.90.550.10:FF:000065">
    <property type="entry name" value="UDP-glucose:glycoprotein glucosyltransferase, putative"/>
    <property type="match status" value="1"/>
</dbReference>
<dbReference type="Pfam" id="PF18404">
    <property type="entry name" value="Glyco_transf_24"/>
    <property type="match status" value="1"/>
</dbReference>
<dbReference type="InterPro" id="IPR040525">
    <property type="entry name" value="UGGT_TRXL_4"/>
</dbReference>
<comment type="cofactor">
    <cofactor evidence="1">
        <name>Ca(2+)</name>
        <dbReference type="ChEBI" id="CHEBI:29108"/>
    </cofactor>
</comment>
<dbReference type="InterPro" id="IPR040694">
    <property type="entry name" value="UGGT_TRXL_2"/>
</dbReference>
<reference evidence="16" key="1">
    <citation type="journal article" date="2020" name="Stud. Mycol.">
        <title>101 Dothideomycetes genomes: a test case for predicting lifestyles and emergence of pathogens.</title>
        <authorList>
            <person name="Haridas S."/>
            <person name="Albert R."/>
            <person name="Binder M."/>
            <person name="Bloem J."/>
            <person name="Labutti K."/>
            <person name="Salamov A."/>
            <person name="Andreopoulos B."/>
            <person name="Baker S."/>
            <person name="Barry K."/>
            <person name="Bills G."/>
            <person name="Bluhm B."/>
            <person name="Cannon C."/>
            <person name="Castanera R."/>
            <person name="Culley D."/>
            <person name="Daum C."/>
            <person name="Ezra D."/>
            <person name="Gonzalez J."/>
            <person name="Henrissat B."/>
            <person name="Kuo A."/>
            <person name="Liang C."/>
            <person name="Lipzen A."/>
            <person name="Lutzoni F."/>
            <person name="Magnuson J."/>
            <person name="Mondo S."/>
            <person name="Nolan M."/>
            <person name="Ohm R."/>
            <person name="Pangilinan J."/>
            <person name="Park H.-J."/>
            <person name="Ramirez L."/>
            <person name="Alfaro M."/>
            <person name="Sun H."/>
            <person name="Tritt A."/>
            <person name="Yoshinaga Y."/>
            <person name="Zwiers L.-H."/>
            <person name="Turgeon B."/>
            <person name="Goodwin S."/>
            <person name="Spatafora J."/>
            <person name="Crous P."/>
            <person name="Grigoriev I."/>
        </authorList>
    </citation>
    <scope>NUCLEOTIDE SEQUENCE</scope>
    <source>
        <strain evidence="16">CBS 113979</strain>
    </source>
</reference>
<evidence type="ECO:0000259" key="12">
    <source>
        <dbReference type="Pfam" id="PF18401"/>
    </source>
</evidence>
<feature type="domain" description="Glucosyltransferase 24 catalytic" evidence="15">
    <location>
        <begin position="1209"/>
        <end position="1475"/>
    </location>
</feature>
<gene>
    <name evidence="16" type="ORF">K402DRAFT_422041</name>
</gene>
<dbReference type="PANTHER" id="PTHR11226">
    <property type="entry name" value="UDP-GLUCOSE GLYCOPROTEIN:GLUCOSYLTRANSFERASE"/>
    <property type="match status" value="1"/>
</dbReference>
<dbReference type="GO" id="GO:0003980">
    <property type="term" value="F:UDP-glucose:glycoprotein glucosyltransferase activity"/>
    <property type="evidence" value="ECO:0007669"/>
    <property type="project" value="InterPro"/>
</dbReference>
<keyword evidence="6 10" id="KW-0732">Signal</keyword>
<organism evidence="16 17">
    <name type="scientific">Aulographum hederae CBS 113979</name>
    <dbReference type="NCBI Taxonomy" id="1176131"/>
    <lineage>
        <taxon>Eukaryota</taxon>
        <taxon>Fungi</taxon>
        <taxon>Dikarya</taxon>
        <taxon>Ascomycota</taxon>
        <taxon>Pezizomycotina</taxon>
        <taxon>Dothideomycetes</taxon>
        <taxon>Pleosporomycetidae</taxon>
        <taxon>Aulographales</taxon>
        <taxon>Aulographaceae</taxon>
    </lineage>
</organism>
<evidence type="ECO:0000256" key="2">
    <source>
        <dbReference type="ARBA" id="ARBA00004319"/>
    </source>
</evidence>
<comment type="subcellular location">
    <subcellularLocation>
        <location evidence="2">Endoplasmic reticulum lumen</location>
    </subcellularLocation>
</comment>
<dbReference type="EMBL" id="ML977162">
    <property type="protein sequence ID" value="KAF1985410.1"/>
    <property type="molecule type" value="Genomic_DNA"/>
</dbReference>
<feature type="domain" description="UGGT thioredoxin-like" evidence="11">
    <location>
        <begin position="40"/>
        <end position="225"/>
    </location>
</feature>
<dbReference type="GO" id="GO:0005788">
    <property type="term" value="C:endoplasmic reticulum lumen"/>
    <property type="evidence" value="ECO:0007669"/>
    <property type="project" value="UniProtKB-SubCell"/>
</dbReference>
<keyword evidence="7" id="KW-0256">Endoplasmic reticulum</keyword>
<keyword evidence="8" id="KW-0325">Glycoprotein</keyword>
<feature type="domain" description="UDP-glucose:glycoprotein glucosyltransferase thioredoxin-like" evidence="14">
    <location>
        <begin position="669"/>
        <end position="872"/>
    </location>
</feature>
<dbReference type="Proteomes" id="UP000800041">
    <property type="component" value="Unassembled WGS sequence"/>
</dbReference>
<name>A0A6G1GXB4_9PEZI</name>
<dbReference type="InterPro" id="IPR040497">
    <property type="entry name" value="Glyco_transf_24"/>
</dbReference>
<evidence type="ECO:0000256" key="4">
    <source>
        <dbReference type="ARBA" id="ARBA00006351"/>
    </source>
</evidence>
<dbReference type="Pfam" id="PF18400">
    <property type="entry name" value="Thioredoxin_12"/>
    <property type="match status" value="1"/>
</dbReference>
<evidence type="ECO:0000313" key="16">
    <source>
        <dbReference type="EMBL" id="KAF1985410.1"/>
    </source>
</evidence>
<evidence type="ECO:0000256" key="5">
    <source>
        <dbReference type="ARBA" id="ARBA00022679"/>
    </source>
</evidence>
<evidence type="ECO:0000256" key="9">
    <source>
        <dbReference type="SAM" id="MobiDB-lite"/>
    </source>
</evidence>
<sequence>MRLHLWLRRVKHLLLLSSFQPLCAAASSNVKVALKASFDAAPLLVELLETAAEENATAYYPLLDRVAEGYFDGDTTDQKLYTHFTELLKSDGHVTNPDVLDSFKFALSIHSTAPRIEAQYQFYNTSVEARLAQSQDTKCENLLEYSGAYHCSPDVEIGAGKEKGILEATPLLPFDRVLGDDSIGIPSILYADLTSLAFRRFHQTLSRAAREGKTSYRVRYKPSSVGAASPLVVNGYGVELALKRTDYIVIDDRDAEQDAQKETEGAKSEGGLEWEETANIKPLSASEMALLGVKASSFVLDSENPLDTLLKLTQDFPKHAASISTHNASEAFLEEHHANRIMALPAGFNALWINGVQVAARDIDAFSLLEILRKERTLVNDIKKLGFQAKDVINILSHDAVAEAQMDEDVARYDFRDEIEGGNVMIWLNDIEKDKRYEDWPSDPQALLQRTFPGQLPTVRRDIHNFILPMDFSDIKDVETTVENIQGFVKRGVPIRFGLVPITKTTPATLQARTVYHLLDTYGLAAAMTYLQGSAKSKKLSTPHEPSFAAAIKGRKLRRDREALSLLAVTEAGDLEARLDGARNYLVRLGADSSDAPYFANGVAIPRNDEWLQGMSQRITADLRDIQQNVYQGTLADDTWFPSHFLAGASVRRNALVIPEDPKNIKLVNLAKLHDEHGNAMDALPSLDVEQDSSKEWWARLVVVGDFGTKAGADLANGATQLRKEHKYLHVTFVHNSEIDPSAGNLATLIAGAATSNAKLDVSIMEENIAESASERVVPAVISDYAVNFWKPAKQVVKALGLEPGQSGILLNGRLVGPIPKTMPFAKEDLDTLFEYENKKRVIPSAAAVKALELLDKVDTSLTAAKLSSLVAISTVSDVPEGIFENPSTFRTDAFNKWASGNSAITTGDLDTATIQIVASLDPSTENAQRWVPILKVLSELSGTHLRLWINPRERIDELPVKRFYRYVLQPEPSFDESGALQDQSAVFSGLPSEILLTMGMDVPPSWLVAPKESVHDLDNIKLSTIAGHADVEAMYELENILIEGHSRDLTAGVPPRGAQLILRTEKDPHFADTLIMSNLGYFQFKANPGYYNIELAAGRSKDIFNIDSVGAKGYNAQPGDESTEVTMLSFKGVTLFPRVSRKVGMEDEDVLETAKSTAEDIADHLLEKAGVKSGTAGKYLNEGLKLGSKLLSKTGLSTEGKSRSQADINIFSVASGHLYERMLNIMMLSVMKHTKHTVKFWFIEQFLSPSFKSFLPTMAAAYGFDYEMVTYKWPHWLRAQKEKQRVIWGYKILFLDVLFPLDLDKVIFVDADQIVRTDMYDLVQHDLKGAPYGFTPMCDSRTEMEGFRFWKVGYWKNFLKGLPYHISALYVVDLKRFRAIAAGDRLRQQYHQLSADPNSLSNLDQDLPNNMQMVLPIHSLPQEWLWCETWCSDESLAKAKTIDLCNNPQTKEPKLDRARRQVPEWTVYDDEIAALARKNKSKGDGTANMVKGGEDSTATERPVAKSEDGRPRDEL</sequence>
<dbReference type="CDD" id="cd06432">
    <property type="entry name" value="GT8_HUGT1_C_like"/>
    <property type="match status" value="1"/>
</dbReference>
<evidence type="ECO:0000256" key="6">
    <source>
        <dbReference type="ARBA" id="ARBA00022729"/>
    </source>
</evidence>
<comment type="similarity">
    <text evidence="4">Belongs to the glycosyltransferase 8 family.</text>
</comment>